<dbReference type="SUPFAM" id="SSF109854">
    <property type="entry name" value="DinB/YfiT-like putative metalloenzymes"/>
    <property type="match status" value="1"/>
</dbReference>
<evidence type="ECO:0008006" key="3">
    <source>
        <dbReference type="Google" id="ProtNLM"/>
    </source>
</evidence>
<dbReference type="Pfam" id="PF04978">
    <property type="entry name" value="MST"/>
    <property type="match status" value="1"/>
</dbReference>
<dbReference type="STRING" id="1321606.SAMD00020551_4876"/>
<dbReference type="InterPro" id="IPR007061">
    <property type="entry name" value="MST-like"/>
</dbReference>
<proteinExistence type="predicted"/>
<name>A0A0A8XER6_MESS1</name>
<evidence type="ECO:0000313" key="2">
    <source>
        <dbReference type="Proteomes" id="UP000031014"/>
    </source>
</evidence>
<reference evidence="1 2" key="1">
    <citation type="submission" date="2013-06" db="EMBL/GenBank/DDBJ databases">
        <title>Whole genome shotgun sequence of Bacillus selenatarsenatis SF-1.</title>
        <authorList>
            <person name="Kuroda M."/>
            <person name="Sei K."/>
            <person name="Yamashita M."/>
            <person name="Ike M."/>
        </authorList>
    </citation>
    <scope>NUCLEOTIDE SEQUENCE [LARGE SCALE GENOMIC DNA]</scope>
    <source>
        <strain evidence="1 2">SF-1</strain>
    </source>
</reference>
<comment type="caution">
    <text evidence="1">The sequence shown here is derived from an EMBL/GenBank/DDBJ whole genome shotgun (WGS) entry which is preliminary data.</text>
</comment>
<sequence length="183" mass="21636">MKFDMSTLFLIDKKDGFTPTLGQLVSMMNYTRDTTLKAVEGLTVEELDFFIHNEANSIGMLLGHMAAVERIYQIITFEKRDPTEEEEEALRAGLELGEQGRAAFNGFPLEYYLEDLAAARNDTYKKFQALKDDWLFEQTNWWWNQPGNNYFKWFHVFEDELSHRGQIRMIKKIYIKEKDRLVK</sequence>
<protein>
    <recommendedName>
        <fullName evidence="3">Integrase</fullName>
    </recommendedName>
</protein>
<keyword evidence="2" id="KW-1185">Reference proteome</keyword>
<organism evidence="1 2">
    <name type="scientific">Mesobacillus selenatarsenatis (strain DSM 18680 / JCM 14380 / FERM P-15431 / SF-1)</name>
    <dbReference type="NCBI Taxonomy" id="1321606"/>
    <lineage>
        <taxon>Bacteria</taxon>
        <taxon>Bacillati</taxon>
        <taxon>Bacillota</taxon>
        <taxon>Bacilli</taxon>
        <taxon>Bacillales</taxon>
        <taxon>Bacillaceae</taxon>
        <taxon>Mesobacillus</taxon>
    </lineage>
</organism>
<dbReference type="EMBL" id="BASE01000134">
    <property type="protein sequence ID" value="GAM16646.1"/>
    <property type="molecule type" value="Genomic_DNA"/>
</dbReference>
<dbReference type="AlphaFoldDB" id="A0A0A8XER6"/>
<gene>
    <name evidence="1" type="ORF">SAMD00020551_4876</name>
</gene>
<dbReference type="Gene3D" id="1.20.120.450">
    <property type="entry name" value="dinb family like domain"/>
    <property type="match status" value="1"/>
</dbReference>
<dbReference type="Proteomes" id="UP000031014">
    <property type="component" value="Unassembled WGS sequence"/>
</dbReference>
<dbReference type="InterPro" id="IPR034660">
    <property type="entry name" value="DinB/YfiT-like"/>
</dbReference>
<accession>A0A0A8XER6</accession>
<evidence type="ECO:0000313" key="1">
    <source>
        <dbReference type="EMBL" id="GAM16646.1"/>
    </source>
</evidence>